<accession>A0A8J4Q352</accession>
<evidence type="ECO:0000256" key="3">
    <source>
        <dbReference type="SAM" id="Coils"/>
    </source>
</evidence>
<dbReference type="SUPFAM" id="SSF53300">
    <property type="entry name" value="vWA-like"/>
    <property type="match status" value="1"/>
</dbReference>
<comment type="caution">
    <text evidence="8">The sequence shown here is derived from an EMBL/GenBank/DDBJ whole genome shotgun (WGS) entry which is preliminary data.</text>
</comment>
<feature type="compositionally biased region" description="Low complexity" evidence="4">
    <location>
        <begin position="567"/>
        <end position="578"/>
    </location>
</feature>
<dbReference type="AlphaFoldDB" id="A0A8J4Q352"/>
<evidence type="ECO:0000256" key="4">
    <source>
        <dbReference type="SAM" id="MobiDB-lite"/>
    </source>
</evidence>
<comment type="similarity">
    <text evidence="2">Belongs to the Integrator subunit 14 family.</text>
</comment>
<dbReference type="EMBL" id="AJWJ01000005">
    <property type="protein sequence ID" value="KAF2078425.1"/>
    <property type="molecule type" value="Genomic_DNA"/>
</dbReference>
<proteinExistence type="inferred from homology"/>
<feature type="domain" description="VWFA" evidence="6">
    <location>
        <begin position="4"/>
        <end position="132"/>
    </location>
</feature>
<gene>
    <name evidence="8" type="ORF">CYY_000292</name>
</gene>
<dbReference type="PANTHER" id="PTHR13532:SF3">
    <property type="entry name" value="INTEGRATOR COMPLEX SUBUNIT 14"/>
    <property type="match status" value="1"/>
</dbReference>
<dbReference type="InterPro" id="IPR002035">
    <property type="entry name" value="VWF_A"/>
</dbReference>
<sequence length="591" mass="68058">MPILLLLDVSISMAQSVICTPQRTEPVSFLEAQRQQKQQPVDISTYSELMKSLVLYFIQTLKSKVNASLSDPIALLSYSSDVKVIVPFTKTYDDFEKQLIESDILLYDKTDLINALEYSNRFIESTFGQSSSNLIELYIFTDRCTAFDDATSPLQSFQVPYIHQFHFVSICTHSHTHCIDKYQQPTVSTTIPTFDSLSTITSNNNNELTMDIDDIDSINNQLKEEELEMMYKKENRVVRVNEFFRGTIDIINANSVSNVKTELVKTINRIINNTYTMHRSILAFGHLHSPITLFPNPSTLFNFLESSLVRKATSTMSILGYMSNKPLINPPSLSRHVIIPLISNSQPDSLPPLCPVLRKTLEQEQKTAFVHLQNDNWYGLINSIYENDTMTLVLSILEPGIDLEYMKKVVLLPNNNNNPNMTDEFSINQSSFRMSYNTFKEPSPLPSVRLENIYIDFNKLSKLFKSLPSKFEALIHECEKIRQSAALYQPTRISDLINYIKEEVRLTKLTDETSFYILQELIKTLADPNKFGIPLSLASLVEGFKNEIEKQEEQQFYQQQQQQKQYIEQQQQQQQQQQQERKTSKRGGSNR</sequence>
<dbReference type="Pfam" id="PF19435">
    <property type="entry name" value="IntS14_b-barrel"/>
    <property type="match status" value="1"/>
</dbReference>
<dbReference type="Proteomes" id="UP000695562">
    <property type="component" value="Unassembled WGS sequence"/>
</dbReference>
<evidence type="ECO:0000256" key="2">
    <source>
        <dbReference type="ARBA" id="ARBA00061449"/>
    </source>
</evidence>
<dbReference type="PANTHER" id="PTHR13532">
    <property type="match status" value="1"/>
</dbReference>
<dbReference type="OrthoDB" id="2374335at2759"/>
<feature type="chain" id="PRO_5035267113" description="Integrator complex subunit 14" evidence="5">
    <location>
        <begin position="20"/>
        <end position="591"/>
    </location>
</feature>
<dbReference type="GO" id="GO:0034472">
    <property type="term" value="P:snRNA 3'-end processing"/>
    <property type="evidence" value="ECO:0007669"/>
    <property type="project" value="TreeGrafter"/>
</dbReference>
<dbReference type="Pfam" id="PF13519">
    <property type="entry name" value="VWA_2"/>
    <property type="match status" value="1"/>
</dbReference>
<feature type="region of interest" description="Disordered" evidence="4">
    <location>
        <begin position="567"/>
        <end position="591"/>
    </location>
</feature>
<evidence type="ECO:0000259" key="6">
    <source>
        <dbReference type="Pfam" id="PF13519"/>
    </source>
</evidence>
<evidence type="ECO:0000259" key="7">
    <source>
        <dbReference type="Pfam" id="PF19435"/>
    </source>
</evidence>
<keyword evidence="3" id="KW-0175">Coiled coil</keyword>
<dbReference type="InterPro" id="IPR045814">
    <property type="entry name" value="IntS14_b-barrel"/>
</dbReference>
<keyword evidence="5" id="KW-0732">Signal</keyword>
<evidence type="ECO:0000313" key="9">
    <source>
        <dbReference type="Proteomes" id="UP000695562"/>
    </source>
</evidence>
<feature type="signal peptide" evidence="5">
    <location>
        <begin position="1"/>
        <end position="19"/>
    </location>
</feature>
<feature type="coiled-coil region" evidence="3">
    <location>
        <begin position="205"/>
        <end position="235"/>
    </location>
</feature>
<evidence type="ECO:0000256" key="5">
    <source>
        <dbReference type="SAM" id="SignalP"/>
    </source>
</evidence>
<protein>
    <recommendedName>
        <fullName evidence="1">Integrator complex subunit 14</fullName>
    </recommendedName>
</protein>
<dbReference type="GO" id="GO:0032039">
    <property type="term" value="C:integrator complex"/>
    <property type="evidence" value="ECO:0007669"/>
    <property type="project" value="InterPro"/>
</dbReference>
<dbReference type="Gene3D" id="3.40.50.410">
    <property type="entry name" value="von Willebrand factor, type A domain"/>
    <property type="match status" value="1"/>
</dbReference>
<dbReference type="InterPro" id="IPR039841">
    <property type="entry name" value="INTS14"/>
</dbReference>
<feature type="domain" description="Integrator complex subunit 14 beta-barrel" evidence="7">
    <location>
        <begin position="275"/>
        <end position="346"/>
    </location>
</feature>
<name>A0A8J4Q352_9MYCE</name>
<evidence type="ECO:0000313" key="8">
    <source>
        <dbReference type="EMBL" id="KAF2078425.1"/>
    </source>
</evidence>
<evidence type="ECO:0000256" key="1">
    <source>
        <dbReference type="ARBA" id="ARBA00016816"/>
    </source>
</evidence>
<keyword evidence="9" id="KW-1185">Reference proteome</keyword>
<reference evidence="8" key="1">
    <citation type="submission" date="2020-01" db="EMBL/GenBank/DDBJ databases">
        <title>Development of genomics and gene disruption for Polysphondylium violaceum indicates a role for the polyketide synthase stlB in stalk morphogenesis.</title>
        <authorList>
            <person name="Narita B."/>
            <person name="Kawabe Y."/>
            <person name="Kin K."/>
            <person name="Saito T."/>
            <person name="Gibbs R."/>
            <person name="Kuspa A."/>
            <person name="Muzny D."/>
            <person name="Queller D."/>
            <person name="Richards S."/>
            <person name="Strassman J."/>
            <person name="Sucgang R."/>
            <person name="Worley K."/>
            <person name="Schaap P."/>
        </authorList>
    </citation>
    <scope>NUCLEOTIDE SEQUENCE</scope>
    <source>
        <strain evidence="8">QSvi11</strain>
    </source>
</reference>
<dbReference type="InterPro" id="IPR036465">
    <property type="entry name" value="vWFA_dom_sf"/>
</dbReference>
<organism evidence="8 9">
    <name type="scientific">Polysphondylium violaceum</name>
    <dbReference type="NCBI Taxonomy" id="133409"/>
    <lineage>
        <taxon>Eukaryota</taxon>
        <taxon>Amoebozoa</taxon>
        <taxon>Evosea</taxon>
        <taxon>Eumycetozoa</taxon>
        <taxon>Dictyostelia</taxon>
        <taxon>Dictyosteliales</taxon>
        <taxon>Dictyosteliaceae</taxon>
        <taxon>Polysphondylium</taxon>
    </lineage>
</organism>